<protein>
    <recommendedName>
        <fullName evidence="4">LTD domain-containing protein</fullName>
    </recommendedName>
</protein>
<feature type="region of interest" description="Disordered" evidence="1">
    <location>
        <begin position="28"/>
        <end position="51"/>
    </location>
</feature>
<dbReference type="AlphaFoldDB" id="A0A2M7WS29"/>
<gene>
    <name evidence="2" type="ORF">CO185_01785</name>
</gene>
<proteinExistence type="predicted"/>
<evidence type="ECO:0000256" key="1">
    <source>
        <dbReference type="SAM" id="MobiDB-lite"/>
    </source>
</evidence>
<sequence>MQRGNGNIEGIAILAVLLVILVIAPKGTPDSNTSSSFSSSKQTSSDIESTETLNSSYTRAISLGAGNASRSYQAYEEYITISNSGREPITITNWYLKNAKDERPYNLGGDLRYFPADIAFIGKGTLFISPENNNVLQDIVLQAGEKAIVTTGVVGSQSPYKIVNFKENICSGYLGDMPEYKLTPALTRRCPNPEDEPGVNYLDIECRKFIDRMSSCRTPEFDTRDSDGEICYGCVDGKLLSSACTTFIKNHFNYNSCIANHKNDPKFSGKTWRIFLGHGWEMWATEYETIKLFDQFGKLVKSRSY</sequence>
<dbReference type="Proteomes" id="UP000230758">
    <property type="component" value="Unassembled WGS sequence"/>
</dbReference>
<organism evidence="2 3">
    <name type="scientific">Candidatus Zambryskibacteria bacterium CG_4_9_14_3_um_filter_42_15</name>
    <dbReference type="NCBI Taxonomy" id="1975112"/>
    <lineage>
        <taxon>Bacteria</taxon>
        <taxon>Candidatus Zambryskiibacteriota</taxon>
    </lineage>
</organism>
<dbReference type="EMBL" id="PFXF01000022">
    <property type="protein sequence ID" value="PJA32805.1"/>
    <property type="molecule type" value="Genomic_DNA"/>
</dbReference>
<evidence type="ECO:0000313" key="2">
    <source>
        <dbReference type="EMBL" id="PJA32805.1"/>
    </source>
</evidence>
<evidence type="ECO:0008006" key="4">
    <source>
        <dbReference type="Google" id="ProtNLM"/>
    </source>
</evidence>
<feature type="compositionally biased region" description="Low complexity" evidence="1">
    <location>
        <begin position="31"/>
        <end position="45"/>
    </location>
</feature>
<name>A0A2M7WS29_9BACT</name>
<reference evidence="3" key="1">
    <citation type="submission" date="2017-09" db="EMBL/GenBank/DDBJ databases">
        <title>Depth-based differentiation of microbial function through sediment-hosted aquifers and enrichment of novel symbionts in the deep terrestrial subsurface.</title>
        <authorList>
            <person name="Probst A.J."/>
            <person name="Ladd B."/>
            <person name="Jarett J.K."/>
            <person name="Geller-Mcgrath D.E."/>
            <person name="Sieber C.M.K."/>
            <person name="Emerson J.B."/>
            <person name="Anantharaman K."/>
            <person name="Thomas B.C."/>
            <person name="Malmstrom R."/>
            <person name="Stieglmeier M."/>
            <person name="Klingl A."/>
            <person name="Woyke T."/>
            <person name="Ryan C.M."/>
            <person name="Banfield J.F."/>
        </authorList>
    </citation>
    <scope>NUCLEOTIDE SEQUENCE [LARGE SCALE GENOMIC DNA]</scope>
</reference>
<comment type="caution">
    <text evidence="2">The sequence shown here is derived from an EMBL/GenBank/DDBJ whole genome shotgun (WGS) entry which is preliminary data.</text>
</comment>
<accession>A0A2M7WS29</accession>
<evidence type="ECO:0000313" key="3">
    <source>
        <dbReference type="Proteomes" id="UP000230758"/>
    </source>
</evidence>